<evidence type="ECO:0000313" key="3">
    <source>
        <dbReference type="Proteomes" id="UP001217044"/>
    </source>
</evidence>
<evidence type="ECO:0000313" key="2">
    <source>
        <dbReference type="EMBL" id="WDA58677.1"/>
    </source>
</evidence>
<keyword evidence="3" id="KW-1185">Reference proteome</keyword>
<sequence length="104" mass="11061">MKDEATISTAATPAAPAAATAATRVTHDLKGLTRDVEALRGDLRALAETRQLDELLKLIPRPGWTTPAELALVWASVGQLSSHVQLLRAAQDNLLRGAQLVGRT</sequence>
<feature type="compositionally biased region" description="Low complexity" evidence="1">
    <location>
        <begin position="9"/>
        <end position="23"/>
    </location>
</feature>
<evidence type="ECO:0008006" key="4">
    <source>
        <dbReference type="Google" id="ProtNLM"/>
    </source>
</evidence>
<proteinExistence type="predicted"/>
<feature type="region of interest" description="Disordered" evidence="1">
    <location>
        <begin position="1"/>
        <end position="23"/>
    </location>
</feature>
<gene>
    <name evidence="2" type="ORF">M8445_00205</name>
</gene>
<protein>
    <recommendedName>
        <fullName evidence="4">DinB-like domain-containing protein</fullName>
    </recommendedName>
</protein>
<organism evidence="2 3">
    <name type="scientific">Deinococcus aquaticus</name>
    <dbReference type="NCBI Taxonomy" id="328692"/>
    <lineage>
        <taxon>Bacteria</taxon>
        <taxon>Thermotogati</taxon>
        <taxon>Deinococcota</taxon>
        <taxon>Deinococci</taxon>
        <taxon>Deinococcales</taxon>
        <taxon>Deinococcaceae</taxon>
        <taxon>Deinococcus</taxon>
    </lineage>
</organism>
<dbReference type="EMBL" id="CP115165">
    <property type="protein sequence ID" value="WDA58677.1"/>
    <property type="molecule type" value="Genomic_DNA"/>
</dbReference>
<evidence type="ECO:0000256" key="1">
    <source>
        <dbReference type="SAM" id="MobiDB-lite"/>
    </source>
</evidence>
<dbReference type="RefSeq" id="WP_273988841.1">
    <property type="nucleotide sequence ID" value="NZ_BAABQT010000001.1"/>
</dbReference>
<name>A0ABY7V0I0_9DEIO</name>
<reference evidence="2 3" key="1">
    <citation type="submission" date="2022-12" db="EMBL/GenBank/DDBJ databases">
        <title>Genome Sequence of Deinococcus aquaticus Type Strain PB314.</title>
        <authorList>
            <person name="Albert C."/>
            <person name="Hill J."/>
            <person name="Boren L."/>
            <person name="Scholz-Ng S."/>
            <person name="Fatema N."/>
            <person name="Grosso R."/>
            <person name="Soboslay E."/>
            <person name="Tuohy J."/>
        </authorList>
    </citation>
    <scope>NUCLEOTIDE SEQUENCE [LARGE SCALE GENOMIC DNA]</scope>
    <source>
        <strain evidence="2 3">PB-314</strain>
    </source>
</reference>
<accession>A0ABY7V0I0</accession>
<dbReference type="Proteomes" id="UP001217044">
    <property type="component" value="Chromosome"/>
</dbReference>